<feature type="region of interest" description="Disordered" evidence="1">
    <location>
        <begin position="610"/>
        <end position="656"/>
    </location>
</feature>
<name>A0A6M3K6I3_9ZZZZ</name>
<organism evidence="3">
    <name type="scientific">viral metagenome</name>
    <dbReference type="NCBI Taxonomy" id="1070528"/>
    <lineage>
        <taxon>unclassified sequences</taxon>
        <taxon>metagenomes</taxon>
        <taxon>organismal metagenomes</taxon>
    </lineage>
</organism>
<evidence type="ECO:0000313" key="2">
    <source>
        <dbReference type="EMBL" id="QJA63383.1"/>
    </source>
</evidence>
<dbReference type="EMBL" id="MT141496">
    <property type="protein sequence ID" value="QJA63383.1"/>
    <property type="molecule type" value="Genomic_DNA"/>
</dbReference>
<dbReference type="AlphaFoldDB" id="A0A6M3K6I3"/>
<reference evidence="3" key="1">
    <citation type="submission" date="2020-03" db="EMBL/GenBank/DDBJ databases">
        <title>The deep terrestrial virosphere.</title>
        <authorList>
            <person name="Holmfeldt K."/>
            <person name="Nilsson E."/>
            <person name="Simone D."/>
            <person name="Lopez-Fernandez M."/>
            <person name="Wu X."/>
            <person name="de Brujin I."/>
            <person name="Lundin D."/>
            <person name="Andersson A."/>
            <person name="Bertilsson S."/>
            <person name="Dopson M."/>
        </authorList>
    </citation>
    <scope>NUCLEOTIDE SEQUENCE</scope>
    <source>
        <strain evidence="3">MM415A01400</strain>
        <strain evidence="2">MM415B00628</strain>
    </source>
</reference>
<evidence type="ECO:0000256" key="1">
    <source>
        <dbReference type="SAM" id="MobiDB-lite"/>
    </source>
</evidence>
<dbReference type="EMBL" id="MT142252">
    <property type="protein sequence ID" value="QJA76907.1"/>
    <property type="molecule type" value="Genomic_DNA"/>
</dbReference>
<accession>A0A6M3K6I3</accession>
<sequence>MEDTNVKEVEKVPYSEVEIKYRDHLIRLMEKARDVRDGTHEEFDGQTFKQWYDSNKRAANSYIPPKVNKEDVRTTSGTTHEKKITILNALLNYNLEPDIEAFDEEDRLVHELGTIQEDLIKKSRKLETPEYDDKRPFIYDDLLNQGTKAVEDTFIEYSVPSKELQKGFDTSDLKSMKWENRLKKVYKRCETNPLTLMDVYLGNFTEPHIQKQPFVFTRRMVHKNETKSIYGGWERYKYIPENIKLDPNEDATYNDWALKELEKDYVEEIKFQDKWGNNFMILLNGVMMFPVEEYEGSYSTMPLSALRGICEYNIAWTILEPIAGCAYGKSIPSKTKVDQAVFDEMMKMVIIKTRKSYKPPIANLTGKTLSKRIFEAGYIQDGVRPDQIQEIGTNMGVTAPEFNATAFIKGIIDEKSVSPIMEGQEPNKKATARQIVEQKQQGMMKMGLSILAVISLERQLSTLRMHSIMKNWTEAVDKRMIKLKDGLKEVDSYRTVSVDTKLDDGEEGIREIRFTEEQKEPSQIKAEEELVSKIRGKKYRIHYINPKVYKNLNYTFYTEITPTEKNTSELKTAMFEEYMDKSIQIGMATGRMPNLDYLLTRHALLNNEDPDKVWQRPEQPQMPPQMGGMQGGQPQGMPQAQPKQTQQPSLNAMLNG</sequence>
<gene>
    <name evidence="3" type="ORF">MM415A01400_0001</name>
    <name evidence="2" type="ORF">MM415B00628_0001</name>
</gene>
<protein>
    <recommendedName>
        <fullName evidence="4">Portal protein</fullName>
    </recommendedName>
</protein>
<proteinExistence type="predicted"/>
<evidence type="ECO:0008006" key="4">
    <source>
        <dbReference type="Google" id="ProtNLM"/>
    </source>
</evidence>
<feature type="compositionally biased region" description="Polar residues" evidence="1">
    <location>
        <begin position="641"/>
        <end position="656"/>
    </location>
</feature>
<evidence type="ECO:0000313" key="3">
    <source>
        <dbReference type="EMBL" id="QJA76907.1"/>
    </source>
</evidence>